<evidence type="ECO:0000256" key="3">
    <source>
        <dbReference type="ARBA" id="ARBA00023242"/>
    </source>
</evidence>
<dbReference type="PANTHER" id="PTHR12585">
    <property type="entry name" value="SCC1 / RAD21 FAMILY MEMBER"/>
    <property type="match status" value="1"/>
</dbReference>
<dbReference type="GO" id="GO:0005634">
    <property type="term" value="C:nucleus"/>
    <property type="evidence" value="ECO:0007669"/>
    <property type="project" value="UniProtKB-SubCell"/>
</dbReference>
<feature type="region of interest" description="Disordered" evidence="4">
    <location>
        <begin position="403"/>
        <end position="422"/>
    </location>
</feature>
<dbReference type="GO" id="GO:0030892">
    <property type="term" value="C:mitotic cohesin complex"/>
    <property type="evidence" value="ECO:0007669"/>
    <property type="project" value="TreeGrafter"/>
</dbReference>
<dbReference type="GO" id="GO:0007064">
    <property type="term" value="P:mitotic sister chromatid cohesion"/>
    <property type="evidence" value="ECO:0007669"/>
    <property type="project" value="TreeGrafter"/>
</dbReference>
<dbReference type="AlphaFoldDB" id="A0A9P4NEM4"/>
<dbReference type="Pfam" id="PF04825">
    <property type="entry name" value="Rad21_Rec8_N"/>
    <property type="match status" value="1"/>
</dbReference>
<evidence type="ECO:0008006" key="9">
    <source>
        <dbReference type="Google" id="ProtNLM"/>
    </source>
</evidence>
<reference evidence="7" key="1">
    <citation type="journal article" date="2020" name="Stud. Mycol.">
        <title>101 Dothideomycetes genomes: a test case for predicting lifestyles and emergence of pathogens.</title>
        <authorList>
            <person name="Haridas S."/>
            <person name="Albert R."/>
            <person name="Binder M."/>
            <person name="Bloem J."/>
            <person name="Labutti K."/>
            <person name="Salamov A."/>
            <person name="Andreopoulos B."/>
            <person name="Baker S."/>
            <person name="Barry K."/>
            <person name="Bills G."/>
            <person name="Bluhm B."/>
            <person name="Cannon C."/>
            <person name="Castanera R."/>
            <person name="Culley D."/>
            <person name="Daum C."/>
            <person name="Ezra D."/>
            <person name="Gonzalez J."/>
            <person name="Henrissat B."/>
            <person name="Kuo A."/>
            <person name="Liang C."/>
            <person name="Lipzen A."/>
            <person name="Lutzoni F."/>
            <person name="Magnuson J."/>
            <person name="Mondo S."/>
            <person name="Nolan M."/>
            <person name="Ohm R."/>
            <person name="Pangilinan J."/>
            <person name="Park H.-J."/>
            <person name="Ramirez L."/>
            <person name="Alfaro M."/>
            <person name="Sun H."/>
            <person name="Tritt A."/>
            <person name="Yoshinaga Y."/>
            <person name="Zwiers L.-H."/>
            <person name="Turgeon B."/>
            <person name="Goodwin S."/>
            <person name="Spatafora J."/>
            <person name="Crous P."/>
            <person name="Grigoriev I."/>
        </authorList>
    </citation>
    <scope>NUCLEOTIDE SEQUENCE</scope>
    <source>
        <strain evidence="7">CBS 130266</strain>
    </source>
</reference>
<evidence type="ECO:0000313" key="7">
    <source>
        <dbReference type="EMBL" id="KAF2418001.1"/>
    </source>
</evidence>
<dbReference type="GO" id="GO:0003682">
    <property type="term" value="F:chromatin binding"/>
    <property type="evidence" value="ECO:0007669"/>
    <property type="project" value="TreeGrafter"/>
</dbReference>
<feature type="domain" description="Rad21/Rec8-like protein N-terminal" evidence="6">
    <location>
        <begin position="1"/>
        <end position="113"/>
    </location>
</feature>
<evidence type="ECO:0000256" key="1">
    <source>
        <dbReference type="ARBA" id="ARBA00004123"/>
    </source>
</evidence>
<dbReference type="InterPro" id="IPR036390">
    <property type="entry name" value="WH_DNA-bd_sf"/>
</dbReference>
<dbReference type="PANTHER" id="PTHR12585:SF70">
    <property type="entry name" value="RAD21_REC8 N TERMINAL DOMAIN PROTEIN (AFU_ORTHOLOGUE AFUA_6G02900)"/>
    <property type="match status" value="1"/>
</dbReference>
<evidence type="ECO:0000256" key="4">
    <source>
        <dbReference type="SAM" id="MobiDB-lite"/>
    </source>
</evidence>
<protein>
    <recommendedName>
        <fullName evidence="9">Rad21/Rec8-like protein N-terminal domain-containing protein</fullName>
    </recommendedName>
</protein>
<evidence type="ECO:0000256" key="2">
    <source>
        <dbReference type="ARBA" id="ARBA00009870"/>
    </source>
</evidence>
<dbReference type="InterPro" id="IPR039781">
    <property type="entry name" value="Rad21/Rec8-like"/>
</dbReference>
<dbReference type="SUPFAM" id="SSF46785">
    <property type="entry name" value="Winged helix' DNA-binding domain"/>
    <property type="match status" value="1"/>
</dbReference>
<sequence>MFYSHEVLTSRKYGVATVWLVATLGQKTTLTRKIGRKAILSVDVQKACETILTPEAPMALRLQSNLLYGVTRVYSQQCGYVLADCQIAQNNLRTLYKIVRAAQLDEQTSKARNEQLVLEDDPTFLPDLLLAPMNDDLLNLLGATETQLTDESLLRTASLSLEKRLKSPGGLVLPSSDSGGAVGFEFPGGGSSVGRRPSSLLARGDETALDEADFHLDADGDIIEHDSQAPRSGPLPVPLSDAAAAARVRQEHHAGQQEAPRELLDIGLDLDMDDNYQLLSSDKYRPPQHVSPDDAPQSETAAAPQRKRVKVSKIIALDRDTKLRSRDLITMSNEYMDNMAADRARKHSAMTSQLAKDNALHFIIGSGINGVGDGIGRSHGVTPLAKLYSGTALFEMVTGMTMEPHGQKRDSEGDEATDAERRVRPRLDEVGRADGLPLNDDGFYMQGDDLEIGRDAPEGLEDISSAMPWNVSARGSSIVRGLSGTAPGLPGSIGSLGRRGSRMISASPLHGRGRFSGLENLANTEGLESDAMLGGEFGGLGGPTADDEFELYGPAAAVDTQTAAQPSWQKAVLDRESNNFLGFIEAALEENEPNSVDFEDLLPPAANSRIVAAQALLHVLTLATKNLIVVKQPEAYGSIGIRLIDTM</sequence>
<feature type="domain" description="Rad21/Rec8-like protein C-terminal eukaryotic" evidence="5">
    <location>
        <begin position="596"/>
        <end position="643"/>
    </location>
</feature>
<dbReference type="EMBL" id="MU007133">
    <property type="protein sequence ID" value="KAF2418001.1"/>
    <property type="molecule type" value="Genomic_DNA"/>
</dbReference>
<dbReference type="CDD" id="cd21789">
    <property type="entry name" value="Rad21_Rec8_M_SpRec8p-like"/>
    <property type="match status" value="1"/>
</dbReference>
<gene>
    <name evidence="7" type="ORF">EJ08DRAFT_703261</name>
</gene>
<feature type="region of interest" description="Disordered" evidence="4">
    <location>
        <begin position="280"/>
        <end position="308"/>
    </location>
</feature>
<evidence type="ECO:0000259" key="6">
    <source>
        <dbReference type="Pfam" id="PF04825"/>
    </source>
</evidence>
<dbReference type="InterPro" id="IPR006910">
    <property type="entry name" value="Rad21_Rec8_N"/>
</dbReference>
<dbReference type="Pfam" id="PF04824">
    <property type="entry name" value="Rad21_Rec8"/>
    <property type="match status" value="1"/>
</dbReference>
<evidence type="ECO:0000313" key="8">
    <source>
        <dbReference type="Proteomes" id="UP000800235"/>
    </source>
</evidence>
<comment type="similarity">
    <text evidence="2">Belongs to the rad21 family.</text>
</comment>
<organism evidence="7 8">
    <name type="scientific">Tothia fuscella</name>
    <dbReference type="NCBI Taxonomy" id="1048955"/>
    <lineage>
        <taxon>Eukaryota</taxon>
        <taxon>Fungi</taxon>
        <taxon>Dikarya</taxon>
        <taxon>Ascomycota</taxon>
        <taxon>Pezizomycotina</taxon>
        <taxon>Dothideomycetes</taxon>
        <taxon>Pleosporomycetidae</taxon>
        <taxon>Venturiales</taxon>
        <taxon>Cylindrosympodiaceae</taxon>
        <taxon>Tothia</taxon>
    </lineage>
</organism>
<proteinExistence type="inferred from homology"/>
<dbReference type="InterPro" id="IPR006909">
    <property type="entry name" value="Rad21/Rec8_C_eu"/>
</dbReference>
<comment type="caution">
    <text evidence="7">The sequence shown here is derived from an EMBL/GenBank/DDBJ whole genome shotgun (WGS) entry which is preliminary data.</text>
</comment>
<comment type="subcellular location">
    <subcellularLocation>
        <location evidence="1">Nucleus</location>
    </subcellularLocation>
</comment>
<dbReference type="OrthoDB" id="5427633at2759"/>
<accession>A0A9P4NEM4</accession>
<evidence type="ECO:0000259" key="5">
    <source>
        <dbReference type="Pfam" id="PF04824"/>
    </source>
</evidence>
<keyword evidence="3" id="KW-0539">Nucleus</keyword>
<dbReference type="Proteomes" id="UP000800235">
    <property type="component" value="Unassembled WGS sequence"/>
</dbReference>
<name>A0A9P4NEM4_9PEZI</name>
<keyword evidence="8" id="KW-1185">Reference proteome</keyword>